<evidence type="ECO:0000313" key="1">
    <source>
        <dbReference type="EMBL" id="GGG94774.1"/>
    </source>
</evidence>
<dbReference type="RefSeq" id="WP_188598194.1">
    <property type="nucleotide sequence ID" value="NZ_BMJW01000001.1"/>
</dbReference>
<name>A0A917HXL0_9FLAO</name>
<keyword evidence="2" id="KW-1185">Reference proteome</keyword>
<dbReference type="Proteomes" id="UP000633278">
    <property type="component" value="Unassembled WGS sequence"/>
</dbReference>
<reference evidence="1" key="2">
    <citation type="submission" date="2020-09" db="EMBL/GenBank/DDBJ databases">
        <authorList>
            <person name="Sun Q."/>
            <person name="Zhou Y."/>
        </authorList>
    </citation>
    <scope>NUCLEOTIDE SEQUENCE</scope>
    <source>
        <strain evidence="1">CGMCC 1.15763</strain>
    </source>
</reference>
<dbReference type="EMBL" id="BMJW01000001">
    <property type="protein sequence ID" value="GGG94774.1"/>
    <property type="molecule type" value="Genomic_DNA"/>
</dbReference>
<protein>
    <submittedName>
        <fullName evidence="1">Uncharacterized protein</fullName>
    </submittedName>
</protein>
<comment type="caution">
    <text evidence="1">The sequence shown here is derived from an EMBL/GenBank/DDBJ whole genome shotgun (WGS) entry which is preliminary data.</text>
</comment>
<gene>
    <name evidence="1" type="ORF">GCM10011416_10240</name>
</gene>
<sequence length="82" mass="9128">MKKQILNLGKALSKAEQRNVFGGYLQECTFTYLSTYTGQWETVTSGGYADGQAGSDQANEDCVGMISNMDATRCFYDCEWDD</sequence>
<reference evidence="1" key="1">
    <citation type="journal article" date="2014" name="Int. J. Syst. Evol. Microbiol.">
        <title>Complete genome sequence of Corynebacterium casei LMG S-19264T (=DSM 44701T), isolated from a smear-ripened cheese.</title>
        <authorList>
            <consortium name="US DOE Joint Genome Institute (JGI-PGF)"/>
            <person name="Walter F."/>
            <person name="Albersmeier A."/>
            <person name="Kalinowski J."/>
            <person name="Ruckert C."/>
        </authorList>
    </citation>
    <scope>NUCLEOTIDE SEQUENCE</scope>
    <source>
        <strain evidence="1">CGMCC 1.15763</strain>
    </source>
</reference>
<dbReference type="AlphaFoldDB" id="A0A917HXL0"/>
<proteinExistence type="predicted"/>
<evidence type="ECO:0000313" key="2">
    <source>
        <dbReference type="Proteomes" id="UP000633278"/>
    </source>
</evidence>
<organism evidence="1 2">
    <name type="scientific">Polaribacter pacificus</name>
    <dbReference type="NCBI Taxonomy" id="1775173"/>
    <lineage>
        <taxon>Bacteria</taxon>
        <taxon>Pseudomonadati</taxon>
        <taxon>Bacteroidota</taxon>
        <taxon>Flavobacteriia</taxon>
        <taxon>Flavobacteriales</taxon>
        <taxon>Flavobacteriaceae</taxon>
    </lineage>
</organism>
<accession>A0A917HXL0</accession>